<reference evidence="6" key="3">
    <citation type="submission" date="2023-07" db="EMBL/GenBank/DDBJ databases">
        <title>Description of Mycobacterium gordonae subsp. intergordonae subsp.nov. and Mycobacterium gordonae subsp. gordonae subsp. nov.</title>
        <authorList>
            <person name="Huang H."/>
        </authorList>
    </citation>
    <scope>NUCLEOTIDE SEQUENCE [LARGE SCALE GENOMIC DNA]</scope>
    <source>
        <strain evidence="6">24</strain>
    </source>
</reference>
<dbReference type="Proteomes" id="UP000510682">
    <property type="component" value="Chromosome"/>
</dbReference>
<evidence type="ECO:0000256" key="2">
    <source>
        <dbReference type="ARBA" id="ARBA00023136"/>
    </source>
</evidence>
<accession>A0A7D6E3P1</accession>
<reference evidence="5 6" key="2">
    <citation type="submission" date="2020-07" db="EMBL/GenBank/DDBJ databases">
        <authorList>
            <person name="Yu X."/>
        </authorList>
    </citation>
    <scope>NUCLEOTIDE SEQUENCE [LARGE SCALE GENOMIC DNA]</scope>
    <source>
        <strain evidence="6">24</strain>
    </source>
</reference>
<reference evidence="6" key="1">
    <citation type="submission" date="2020-07" db="EMBL/GenBank/DDBJ databases">
        <title>Description of Mycobacterium gordonae subsp. intergordonae subsp.nov. and Mycobacterium gordonae subsp. gordonae subsp. nov.</title>
        <authorList>
            <person name="Yu X."/>
        </authorList>
    </citation>
    <scope>NUCLEOTIDE SEQUENCE [LARGE SCALE GENOMIC DNA]</scope>
    <source>
        <strain evidence="6">24</strain>
    </source>
</reference>
<feature type="transmembrane region" description="Helical" evidence="4">
    <location>
        <begin position="55"/>
        <end position="78"/>
    </location>
</feature>
<dbReference type="PANTHER" id="PTHR37042">
    <property type="entry name" value="OUTER MEMBRANE PROTEIN RV1973"/>
    <property type="match status" value="1"/>
</dbReference>
<dbReference type="AlphaFoldDB" id="A0A7D6E3P1"/>
<proteinExistence type="predicted"/>
<keyword evidence="4" id="KW-0812">Transmembrane</keyword>
<evidence type="ECO:0008006" key="7">
    <source>
        <dbReference type="Google" id="ProtNLM"/>
    </source>
</evidence>
<evidence type="ECO:0000256" key="1">
    <source>
        <dbReference type="ARBA" id="ARBA00004370"/>
    </source>
</evidence>
<keyword evidence="6" id="KW-1185">Reference proteome</keyword>
<evidence type="ECO:0000256" key="3">
    <source>
        <dbReference type="SAM" id="MobiDB-lite"/>
    </source>
</evidence>
<evidence type="ECO:0000313" key="5">
    <source>
        <dbReference type="EMBL" id="QLL06143.1"/>
    </source>
</evidence>
<feature type="region of interest" description="Disordered" evidence="3">
    <location>
        <begin position="21"/>
        <end position="45"/>
    </location>
</feature>
<protein>
    <recommendedName>
        <fullName evidence="7">Mammalian cell entry protein</fullName>
    </recommendedName>
</protein>
<organism evidence="5 6">
    <name type="scientific">Mycobacterium vicinigordonae</name>
    <dbReference type="NCBI Taxonomy" id="1719132"/>
    <lineage>
        <taxon>Bacteria</taxon>
        <taxon>Bacillati</taxon>
        <taxon>Actinomycetota</taxon>
        <taxon>Actinomycetes</taxon>
        <taxon>Mycobacteriales</taxon>
        <taxon>Mycobacteriaceae</taxon>
        <taxon>Mycobacterium</taxon>
    </lineage>
</organism>
<dbReference type="EMBL" id="CP059165">
    <property type="protein sequence ID" value="QLL06143.1"/>
    <property type="molecule type" value="Genomic_DNA"/>
</dbReference>
<keyword evidence="4" id="KW-1133">Transmembrane helix</keyword>
<gene>
    <name evidence="5" type="ORF">H0P51_20545</name>
</gene>
<dbReference type="PANTHER" id="PTHR37042:SF4">
    <property type="entry name" value="OUTER MEMBRANE PROTEIN RV1973"/>
    <property type="match status" value="1"/>
</dbReference>
<sequence>MAVNAFAAADELIEREFDVPDTVSASPDGHEDADSASDHEVGRAGIDAPSGMRPALVFGVVAIAALVALIGSLGYRAYEARQVQHQRQAFVQVARQCALNLTTIDYTKVESDVRRIIDSATGSFHDDFEKRSGPFIEVVKQAQAKSEGTIIEAGLESADNGQAQVLVAVNVKTSNAGVAEQEPRAWRMRVSVVKVGGTIKIANVEFVP</sequence>
<evidence type="ECO:0000313" key="6">
    <source>
        <dbReference type="Proteomes" id="UP000510682"/>
    </source>
</evidence>
<feature type="compositionally biased region" description="Basic and acidic residues" evidence="3">
    <location>
        <begin position="28"/>
        <end position="42"/>
    </location>
</feature>
<keyword evidence="2 4" id="KW-0472">Membrane</keyword>
<dbReference type="KEGG" id="mgor:H0P51_20545"/>
<name>A0A7D6E3P1_9MYCO</name>
<dbReference type="GO" id="GO:0016020">
    <property type="term" value="C:membrane"/>
    <property type="evidence" value="ECO:0007669"/>
    <property type="project" value="UniProtKB-SubCell"/>
</dbReference>
<evidence type="ECO:0000256" key="4">
    <source>
        <dbReference type="SAM" id="Phobius"/>
    </source>
</evidence>
<comment type="subcellular location">
    <subcellularLocation>
        <location evidence="1">Membrane</location>
    </subcellularLocation>
</comment>
<dbReference type="RefSeq" id="WP_180914725.1">
    <property type="nucleotide sequence ID" value="NZ_CP059165.1"/>
</dbReference>